<evidence type="ECO:0000256" key="2">
    <source>
        <dbReference type="SAM" id="SignalP"/>
    </source>
</evidence>
<keyword evidence="1" id="KW-1133">Transmembrane helix</keyword>
<evidence type="ECO:0000313" key="5">
    <source>
        <dbReference type="Proteomes" id="UP000275408"/>
    </source>
</evidence>
<dbReference type="AlphaFoldDB" id="A0A3M6TUK9"/>
<sequence length="736" mass="82484">MRMAQYFILGLCLLLQLDSTSSLRASAVRELSGLYSNTKHYSSSLNAGTDATVLPKISSACQKALSGIRKQGLTGKYIDATGRPNSGLTLGNLVWLGSYARCKTIPGAHYCLAPSVTFTINSGGNITKIPYVSWGLCVPSACTEEDIALGIGIITKVVSQYLPHLPNFPTGNITLDGVFCAHKSKWTTGAIITLVLCIIIAALCLVGTLVDMFVVQQVWKFWVTSTEYNRDRVGGSNEDEFLPNGLSHNLKAEEAPLLSSHGLSSPGSSTPNVQIRQPLKIEDRGFVVSFLVCFSIIRNTTKIMNCSVPAGTISAINGIRVLSMWWVIMGHTYLWLIIYRTLNDLALAFNISHRFSFQAVNNAFFSVDSFFVLSGVLVAYVSFRRMDKNEGRLPLFQFYFHRFWRLTPAYMFVILFYANLTPFLGEGPLWYGIQKKTPCHDYWWTNLLYINNFYPKTLVKECLGWSWYLANDMQFYVISPILIYIIYRFQFRGLAIGLGSLLQASLVVTAVIIGVYNTDVLESGEIQQGFEKKSGRGSYTDLVYVKPYCRIAPYLVGIALGYLIHIEKKNPGKNPLSKIPRQVECLVGWFLSIALGVSAVYGVYTSYKEDGRPFNKAENIIYGTFSRFVWGLALAWVIYACNKGYGSLVNKFLSASFWIPLSRLTYSAYLLHPIVLIVYFGSFQHTTEYSDKNFAFYYVAVIVMSYAAAFILAIGVEVPTMQLETVLFFRRMKSRD</sequence>
<evidence type="ECO:0000256" key="1">
    <source>
        <dbReference type="SAM" id="Phobius"/>
    </source>
</evidence>
<dbReference type="EMBL" id="RCHS01002918">
    <property type="protein sequence ID" value="RMX44979.1"/>
    <property type="molecule type" value="Genomic_DNA"/>
</dbReference>
<feature type="transmembrane region" description="Helical" evidence="1">
    <location>
        <begin position="465"/>
        <end position="487"/>
    </location>
</feature>
<feature type="transmembrane region" description="Helical" evidence="1">
    <location>
        <begin position="494"/>
        <end position="516"/>
    </location>
</feature>
<dbReference type="InterPro" id="IPR006621">
    <property type="entry name" value="Nose-resist-to-fluoxetine_N"/>
</dbReference>
<feature type="transmembrane region" description="Helical" evidence="1">
    <location>
        <begin position="663"/>
        <end position="683"/>
    </location>
</feature>
<gene>
    <name evidence="4" type="ORF">pdam_00017356</name>
</gene>
<dbReference type="Pfam" id="PF20146">
    <property type="entry name" value="NRF"/>
    <property type="match status" value="1"/>
</dbReference>
<feature type="transmembrane region" description="Helical" evidence="1">
    <location>
        <begin position="186"/>
        <end position="210"/>
    </location>
</feature>
<dbReference type="OrthoDB" id="207378at2759"/>
<organism evidence="4 5">
    <name type="scientific">Pocillopora damicornis</name>
    <name type="common">Cauliflower coral</name>
    <name type="synonym">Millepora damicornis</name>
    <dbReference type="NCBI Taxonomy" id="46731"/>
    <lineage>
        <taxon>Eukaryota</taxon>
        <taxon>Metazoa</taxon>
        <taxon>Cnidaria</taxon>
        <taxon>Anthozoa</taxon>
        <taxon>Hexacorallia</taxon>
        <taxon>Scleractinia</taxon>
        <taxon>Astrocoeniina</taxon>
        <taxon>Pocilloporidae</taxon>
        <taxon>Pocillopora</taxon>
    </lineage>
</organism>
<evidence type="ECO:0000313" key="4">
    <source>
        <dbReference type="EMBL" id="RMX44979.1"/>
    </source>
</evidence>
<dbReference type="Proteomes" id="UP000275408">
    <property type="component" value="Unassembled WGS sequence"/>
</dbReference>
<feature type="signal peptide" evidence="2">
    <location>
        <begin position="1"/>
        <end position="22"/>
    </location>
</feature>
<feature type="transmembrane region" description="Helical" evidence="1">
    <location>
        <begin position="545"/>
        <end position="564"/>
    </location>
</feature>
<dbReference type="Pfam" id="PF01757">
    <property type="entry name" value="Acyl_transf_3"/>
    <property type="match status" value="1"/>
</dbReference>
<feature type="transmembrane region" description="Helical" evidence="1">
    <location>
        <begin position="324"/>
        <end position="342"/>
    </location>
</feature>
<comment type="caution">
    <text evidence="4">The sequence shown here is derived from an EMBL/GenBank/DDBJ whole genome shotgun (WGS) entry which is preliminary data.</text>
</comment>
<feature type="chain" id="PRO_5018138287" description="Nose resistant-to-fluoxetine protein N-terminal domain-containing protein" evidence="2">
    <location>
        <begin position="23"/>
        <end position="736"/>
    </location>
</feature>
<feature type="transmembrane region" description="Helical" evidence="1">
    <location>
        <begin position="403"/>
        <end position="420"/>
    </location>
</feature>
<keyword evidence="1" id="KW-0472">Membrane</keyword>
<feature type="transmembrane region" description="Helical" evidence="1">
    <location>
        <begin position="624"/>
        <end position="642"/>
    </location>
</feature>
<feature type="domain" description="Nose resistant-to-fluoxetine protein N-terminal" evidence="3">
    <location>
        <begin position="58"/>
        <end position="182"/>
    </location>
</feature>
<keyword evidence="1" id="KW-0812">Transmembrane</keyword>
<dbReference type="PANTHER" id="PTHR11161:SF0">
    <property type="entry name" value="O-ACYLTRANSFERASE LIKE PROTEIN"/>
    <property type="match status" value="1"/>
</dbReference>
<dbReference type="InterPro" id="IPR052728">
    <property type="entry name" value="O2_lipid_transport_reg"/>
</dbReference>
<feature type="transmembrane region" description="Helical" evidence="1">
    <location>
        <begin position="362"/>
        <end position="383"/>
    </location>
</feature>
<reference evidence="4 5" key="1">
    <citation type="journal article" date="2018" name="Sci. Rep.">
        <title>Comparative analysis of the Pocillopora damicornis genome highlights role of immune system in coral evolution.</title>
        <authorList>
            <person name="Cunning R."/>
            <person name="Bay R.A."/>
            <person name="Gillette P."/>
            <person name="Baker A.C."/>
            <person name="Traylor-Knowles N."/>
        </authorList>
    </citation>
    <scope>NUCLEOTIDE SEQUENCE [LARGE SCALE GENOMIC DNA]</scope>
    <source>
        <strain evidence="4">RSMAS</strain>
        <tissue evidence="4">Whole animal</tissue>
    </source>
</reference>
<keyword evidence="2" id="KW-0732">Signal</keyword>
<keyword evidence="5" id="KW-1185">Reference proteome</keyword>
<dbReference type="OMA" id="FIFSVKP"/>
<dbReference type="PANTHER" id="PTHR11161">
    <property type="entry name" value="O-ACYLTRANSFERASE"/>
    <property type="match status" value="1"/>
</dbReference>
<accession>A0A3M6TUK9</accession>
<proteinExistence type="predicted"/>
<feature type="transmembrane region" description="Helical" evidence="1">
    <location>
        <begin position="695"/>
        <end position="716"/>
    </location>
</feature>
<dbReference type="GO" id="GO:0016747">
    <property type="term" value="F:acyltransferase activity, transferring groups other than amino-acyl groups"/>
    <property type="evidence" value="ECO:0007669"/>
    <property type="project" value="InterPro"/>
</dbReference>
<protein>
    <recommendedName>
        <fullName evidence="3">Nose resistant-to-fluoxetine protein N-terminal domain-containing protein</fullName>
    </recommendedName>
</protein>
<evidence type="ECO:0000259" key="3">
    <source>
        <dbReference type="SMART" id="SM00703"/>
    </source>
</evidence>
<dbReference type="SMART" id="SM00703">
    <property type="entry name" value="NRF"/>
    <property type="match status" value="1"/>
</dbReference>
<feature type="transmembrane region" description="Helical" evidence="1">
    <location>
        <begin position="585"/>
        <end position="604"/>
    </location>
</feature>
<dbReference type="InterPro" id="IPR002656">
    <property type="entry name" value="Acyl_transf_3_dom"/>
</dbReference>
<name>A0A3M6TUK9_POCDA</name>